<proteinExistence type="predicted"/>
<dbReference type="RefSeq" id="WP_193436613.1">
    <property type="nucleotide sequence ID" value="NZ_CP063144.1"/>
</dbReference>
<dbReference type="GeneID" id="59454257"/>
<evidence type="ECO:0000313" key="2">
    <source>
        <dbReference type="EMBL" id="QOR94817.1"/>
    </source>
</evidence>
<organism evidence="2 3">
    <name type="scientific">Thermosphaera chiliense</name>
    <dbReference type="NCBI Taxonomy" id="3402707"/>
    <lineage>
        <taxon>Archaea</taxon>
        <taxon>Thermoproteota</taxon>
        <taxon>Thermoprotei</taxon>
        <taxon>Desulfurococcales</taxon>
        <taxon>Desulfurococcaceae</taxon>
        <taxon>Thermosphaera</taxon>
    </lineage>
</organism>
<dbReference type="Proteomes" id="UP000593766">
    <property type="component" value="Chromosome"/>
</dbReference>
<dbReference type="Gene3D" id="1.20.120.20">
    <property type="entry name" value="Apolipoprotein"/>
    <property type="match status" value="1"/>
</dbReference>
<feature type="coiled-coil region" evidence="1">
    <location>
        <begin position="194"/>
        <end position="368"/>
    </location>
</feature>
<accession>A0A7M1UT66</accession>
<sequence length="519" mass="59384">MSSNVNVFPKRYMPFLLKHTGEAYQKLGDDEVVGFALYYSEKLRKKPGFLRRKGERISAVVLVLYPLLVKPTSKGMAVLIDPLRSSRLTIQYNVVDKNLLDSALQELSAMTGKSFLDGLVKLSRLAQDVAGARSGVRKEVVELDNVVSDPGLLQGLKPLIGMETTYNVPFIEIPFPSVDHEEVASRIRKVMSEVDELVDYVNKLLEKVRELLEEWKKDISKEYDEKLRIMDKKIEETKQAVAKAIEELKRKKDEELSAVKERYLPNIETVEKRIVETRENVRRLEEELEKAKEYDKDTSDLKKRLNDQKKTLKNLEKELENAKESYDYEVRRVEKKYSELVEAENNKVRSILSEREAVQKEVEALIQEAGKRFDAIRSSLQEYVEGLVKAGRRIEEISINAPSKSEEIHLIPLVYTSYVSDGTARSSITTIVVLEPGGMLGPRLIHYINEGIANYFSWVKQVLDKEEMKPEVSAKNLLANTTPERVEVCLTRLSDMGLFSREDASKMARSLEEQMKMSG</sequence>
<keyword evidence="3" id="KW-1185">Reference proteome</keyword>
<gene>
    <name evidence="2" type="ORF">IMZ38_02525</name>
</gene>
<reference evidence="2 3" key="1">
    <citation type="submission" date="2020-10" db="EMBL/GenBank/DDBJ databases">
        <title>Complete genome sequence of Thermosphaera aggregans strain 3507.</title>
        <authorList>
            <person name="Zayulina K.S."/>
            <person name="Elcheninov A.G."/>
            <person name="Toshchakov S.V."/>
            <person name="Kublanov I.V."/>
            <person name="Kochetkova T.V."/>
        </authorList>
    </citation>
    <scope>NUCLEOTIDE SEQUENCE [LARGE SCALE GENOMIC DNA]</scope>
    <source>
        <strain evidence="2 3">3507</strain>
    </source>
</reference>
<dbReference type="EMBL" id="CP063144">
    <property type="protein sequence ID" value="QOR94817.1"/>
    <property type="molecule type" value="Genomic_DNA"/>
</dbReference>
<protein>
    <submittedName>
        <fullName evidence="2">Uncharacterized protein</fullName>
    </submittedName>
</protein>
<evidence type="ECO:0000313" key="3">
    <source>
        <dbReference type="Proteomes" id="UP000593766"/>
    </source>
</evidence>
<dbReference type="KEGG" id="tcs:IMZ38_02525"/>
<dbReference type="SUPFAM" id="SSF47162">
    <property type="entry name" value="Apolipoprotein"/>
    <property type="match status" value="1"/>
</dbReference>
<evidence type="ECO:0000256" key="1">
    <source>
        <dbReference type="SAM" id="Coils"/>
    </source>
</evidence>
<dbReference type="AlphaFoldDB" id="A0A7M1UT66"/>
<keyword evidence="1" id="KW-0175">Coiled coil</keyword>
<name>A0A7M1UT66_9CREN</name>
<dbReference type="OrthoDB" id="19123at2157"/>